<evidence type="ECO:0000256" key="7">
    <source>
        <dbReference type="ARBA" id="ARBA00023180"/>
    </source>
</evidence>
<organism evidence="13 14">
    <name type="scientific">Gossypium davidsonii</name>
    <name type="common">Davidson's cotton</name>
    <name type="synonym">Gossypium klotzschianum subsp. davidsonii</name>
    <dbReference type="NCBI Taxonomy" id="34287"/>
    <lineage>
        <taxon>Eukaryota</taxon>
        <taxon>Viridiplantae</taxon>
        <taxon>Streptophyta</taxon>
        <taxon>Embryophyta</taxon>
        <taxon>Tracheophyta</taxon>
        <taxon>Spermatophyta</taxon>
        <taxon>Magnoliopsida</taxon>
        <taxon>eudicotyledons</taxon>
        <taxon>Gunneridae</taxon>
        <taxon>Pentapetalae</taxon>
        <taxon>rosids</taxon>
        <taxon>malvids</taxon>
        <taxon>Malvales</taxon>
        <taxon>Malvaceae</taxon>
        <taxon>Malvoideae</taxon>
        <taxon>Gossypium</taxon>
    </lineage>
</organism>
<dbReference type="EC" id="2.7.11.1" evidence="2"/>
<feature type="signal peptide" evidence="10">
    <location>
        <begin position="1"/>
        <end position="25"/>
    </location>
</feature>
<evidence type="ECO:0000256" key="4">
    <source>
        <dbReference type="ARBA" id="ARBA00022729"/>
    </source>
</evidence>
<evidence type="ECO:0000256" key="1">
    <source>
        <dbReference type="ARBA" id="ARBA00004167"/>
    </source>
</evidence>
<dbReference type="GO" id="GO:0030247">
    <property type="term" value="F:polysaccharide binding"/>
    <property type="evidence" value="ECO:0007669"/>
    <property type="project" value="InterPro"/>
</dbReference>
<feature type="domain" description="Wall-associated receptor kinase C-terminal" evidence="12">
    <location>
        <begin position="143"/>
        <end position="210"/>
    </location>
</feature>
<dbReference type="PANTHER" id="PTHR33138">
    <property type="entry name" value="OS01G0690200 PROTEIN"/>
    <property type="match status" value="1"/>
</dbReference>
<evidence type="ECO:0000313" key="13">
    <source>
        <dbReference type="EMBL" id="MBA0614936.1"/>
    </source>
</evidence>
<proteinExistence type="predicted"/>
<evidence type="ECO:0000259" key="12">
    <source>
        <dbReference type="Pfam" id="PF14380"/>
    </source>
</evidence>
<sequence length="219" mass="24858">MDAFFLSPSSFSILFLLTIFQLSYAQDDFCFTSCAPFDCGNLSNISYPFWTDQYNRPSYCGYGDEGYKLKCRPPCYDAQFPRILCAASQSVSWFVDNQTSGIEQHLSSADLGGPNHRFSCRKGGKETSLMFFKEDENECIGNSEQVEIPIGRKVFDDLIGEISTVNGSIVEPFDIRYFAYNNYCKQCEDSGERCGSNLIETSLFVCYCRDHPHILKCNQ</sequence>
<dbReference type="Proteomes" id="UP000593561">
    <property type="component" value="Unassembled WGS sequence"/>
</dbReference>
<comment type="caution">
    <text evidence="13">The sequence shown here is derived from an EMBL/GenBank/DDBJ whole genome shotgun (WGS) entry which is preliminary data.</text>
</comment>
<keyword evidence="4 10" id="KW-0732">Signal</keyword>
<evidence type="ECO:0000256" key="6">
    <source>
        <dbReference type="ARBA" id="ARBA00023136"/>
    </source>
</evidence>
<dbReference type="PANTHER" id="PTHR33138:SF72">
    <property type="entry name" value="WALL-ASSOCIATED RECEPTOR KINASE CARBOXY-TERMINAL PROTEIN"/>
    <property type="match status" value="1"/>
</dbReference>
<evidence type="ECO:0000256" key="2">
    <source>
        <dbReference type="ARBA" id="ARBA00012513"/>
    </source>
</evidence>
<evidence type="ECO:0000259" key="11">
    <source>
        <dbReference type="Pfam" id="PF13947"/>
    </source>
</evidence>
<accession>A0A7J8RNN0</accession>
<keyword evidence="7" id="KW-0325">Glycoprotein</keyword>
<reference evidence="13 14" key="1">
    <citation type="journal article" date="2019" name="Genome Biol. Evol.">
        <title>Insights into the evolution of the New World diploid cottons (Gossypium, subgenus Houzingenia) based on genome sequencing.</title>
        <authorList>
            <person name="Grover C.E."/>
            <person name="Arick M.A. 2nd"/>
            <person name="Thrash A."/>
            <person name="Conover J.L."/>
            <person name="Sanders W.S."/>
            <person name="Peterson D.G."/>
            <person name="Frelichowski J.E."/>
            <person name="Scheffler J.A."/>
            <person name="Scheffler B.E."/>
            <person name="Wendel J.F."/>
        </authorList>
    </citation>
    <scope>NUCLEOTIDE SEQUENCE [LARGE SCALE GENOMIC DNA]</scope>
    <source>
        <strain evidence="13">27</strain>
        <tissue evidence="13">Leaf</tissue>
    </source>
</reference>
<evidence type="ECO:0000313" key="14">
    <source>
        <dbReference type="Proteomes" id="UP000593561"/>
    </source>
</evidence>
<name>A0A7J8RNN0_GOSDV</name>
<evidence type="ECO:0000256" key="5">
    <source>
        <dbReference type="ARBA" id="ARBA00022989"/>
    </source>
</evidence>
<dbReference type="InterPro" id="IPR032872">
    <property type="entry name" value="WAK_assoc_C"/>
</dbReference>
<dbReference type="AlphaFoldDB" id="A0A7J8RNN0"/>
<evidence type="ECO:0000256" key="3">
    <source>
        <dbReference type="ARBA" id="ARBA00022692"/>
    </source>
</evidence>
<evidence type="ECO:0000256" key="9">
    <source>
        <dbReference type="ARBA" id="ARBA00048679"/>
    </source>
</evidence>
<gene>
    <name evidence="13" type="ORF">Godav_015148</name>
</gene>
<comment type="subcellular location">
    <subcellularLocation>
        <location evidence="1">Membrane</location>
        <topology evidence="1">Single-pass membrane protein</topology>
    </subcellularLocation>
</comment>
<evidence type="ECO:0000256" key="10">
    <source>
        <dbReference type="SAM" id="SignalP"/>
    </source>
</evidence>
<feature type="chain" id="PRO_5029762004" description="non-specific serine/threonine protein kinase" evidence="10">
    <location>
        <begin position="26"/>
        <end position="219"/>
    </location>
</feature>
<feature type="domain" description="Wall-associated receptor kinase galacturonan-binding" evidence="11">
    <location>
        <begin position="34"/>
        <end position="71"/>
    </location>
</feature>
<comment type="catalytic activity">
    <reaction evidence="9">
        <text>L-seryl-[protein] + ATP = O-phospho-L-seryl-[protein] + ADP + H(+)</text>
        <dbReference type="Rhea" id="RHEA:17989"/>
        <dbReference type="Rhea" id="RHEA-COMP:9863"/>
        <dbReference type="Rhea" id="RHEA-COMP:11604"/>
        <dbReference type="ChEBI" id="CHEBI:15378"/>
        <dbReference type="ChEBI" id="CHEBI:29999"/>
        <dbReference type="ChEBI" id="CHEBI:30616"/>
        <dbReference type="ChEBI" id="CHEBI:83421"/>
        <dbReference type="ChEBI" id="CHEBI:456216"/>
        <dbReference type="EC" id="2.7.11.1"/>
    </reaction>
</comment>
<feature type="non-terminal residue" evidence="13">
    <location>
        <position position="1"/>
    </location>
</feature>
<keyword evidence="5" id="KW-1133">Transmembrane helix</keyword>
<keyword evidence="3" id="KW-0812">Transmembrane</keyword>
<dbReference type="EMBL" id="JABFAC010000006">
    <property type="protein sequence ID" value="MBA0614936.1"/>
    <property type="molecule type" value="Genomic_DNA"/>
</dbReference>
<protein>
    <recommendedName>
        <fullName evidence="2">non-specific serine/threonine protein kinase</fullName>
        <ecNumber evidence="2">2.7.11.1</ecNumber>
    </recommendedName>
</protein>
<comment type="catalytic activity">
    <reaction evidence="8">
        <text>L-threonyl-[protein] + ATP = O-phospho-L-threonyl-[protein] + ADP + H(+)</text>
        <dbReference type="Rhea" id="RHEA:46608"/>
        <dbReference type="Rhea" id="RHEA-COMP:11060"/>
        <dbReference type="Rhea" id="RHEA-COMP:11605"/>
        <dbReference type="ChEBI" id="CHEBI:15378"/>
        <dbReference type="ChEBI" id="CHEBI:30013"/>
        <dbReference type="ChEBI" id="CHEBI:30616"/>
        <dbReference type="ChEBI" id="CHEBI:61977"/>
        <dbReference type="ChEBI" id="CHEBI:456216"/>
        <dbReference type="EC" id="2.7.11.1"/>
    </reaction>
</comment>
<dbReference type="Pfam" id="PF14380">
    <property type="entry name" value="WAK_assoc"/>
    <property type="match status" value="1"/>
</dbReference>
<dbReference type="GO" id="GO:0004674">
    <property type="term" value="F:protein serine/threonine kinase activity"/>
    <property type="evidence" value="ECO:0007669"/>
    <property type="project" value="UniProtKB-KW"/>
</dbReference>
<dbReference type="GO" id="GO:0016020">
    <property type="term" value="C:membrane"/>
    <property type="evidence" value="ECO:0007669"/>
    <property type="project" value="UniProtKB-SubCell"/>
</dbReference>
<dbReference type="InterPro" id="IPR025287">
    <property type="entry name" value="WAK_GUB"/>
</dbReference>
<dbReference type="Pfam" id="PF13947">
    <property type="entry name" value="GUB_WAK_bind"/>
    <property type="match status" value="1"/>
</dbReference>
<keyword evidence="14" id="KW-1185">Reference proteome</keyword>
<evidence type="ECO:0000256" key="8">
    <source>
        <dbReference type="ARBA" id="ARBA00047899"/>
    </source>
</evidence>
<keyword evidence="6" id="KW-0472">Membrane</keyword>